<organism evidence="8 9">
    <name type="scientific">Priapulus caudatus</name>
    <name type="common">Priapulid worm</name>
    <dbReference type="NCBI Taxonomy" id="37621"/>
    <lineage>
        <taxon>Eukaryota</taxon>
        <taxon>Metazoa</taxon>
        <taxon>Ecdysozoa</taxon>
        <taxon>Scalidophora</taxon>
        <taxon>Priapulida</taxon>
        <taxon>Priapulimorpha</taxon>
        <taxon>Priapulimorphida</taxon>
        <taxon>Priapulidae</taxon>
        <taxon>Priapulus</taxon>
    </lineage>
</organism>
<protein>
    <recommendedName>
        <fullName evidence="6">Flavin-containing monooxygenase</fullName>
        <ecNumber evidence="6">1.-.-.-</ecNumber>
    </recommendedName>
</protein>
<dbReference type="SUPFAM" id="SSF51905">
    <property type="entry name" value="FAD/NAD(P)-binding domain"/>
    <property type="match status" value="1"/>
</dbReference>
<evidence type="ECO:0000256" key="6">
    <source>
        <dbReference type="RuleBase" id="RU361177"/>
    </source>
</evidence>
<reference evidence="9" key="1">
    <citation type="submission" date="2025-08" db="UniProtKB">
        <authorList>
            <consortium name="RefSeq"/>
        </authorList>
    </citation>
    <scope>IDENTIFICATION</scope>
</reference>
<keyword evidence="3 6" id="KW-0274">FAD</keyword>
<keyword evidence="7" id="KW-1133">Transmembrane helix</keyword>
<dbReference type="Gene3D" id="3.50.50.60">
    <property type="entry name" value="FAD/NAD(P)-binding domain"/>
    <property type="match status" value="1"/>
</dbReference>
<dbReference type="GeneID" id="106818374"/>
<keyword evidence="5 6" id="KW-0560">Oxidoreductase</keyword>
<dbReference type="InterPro" id="IPR020946">
    <property type="entry name" value="Flavin_mOase-like"/>
</dbReference>
<keyword evidence="7" id="KW-0812">Transmembrane</keyword>
<comment type="similarity">
    <text evidence="1 6">Belongs to the FMO family.</text>
</comment>
<comment type="cofactor">
    <cofactor evidence="6">
        <name>FAD</name>
        <dbReference type="ChEBI" id="CHEBI:57692"/>
    </cofactor>
</comment>
<gene>
    <name evidence="9" type="primary">LOC106818374</name>
</gene>
<name>A0ABM1F2A5_PRICU</name>
<keyword evidence="8" id="KW-1185">Reference proteome</keyword>
<dbReference type="InterPro" id="IPR000960">
    <property type="entry name" value="Flavin_mOase"/>
</dbReference>
<dbReference type="InterPro" id="IPR050346">
    <property type="entry name" value="FMO-like"/>
</dbReference>
<evidence type="ECO:0000256" key="2">
    <source>
        <dbReference type="ARBA" id="ARBA00022630"/>
    </source>
</evidence>
<proteinExistence type="inferred from homology"/>
<dbReference type="RefSeq" id="XP_014678576.1">
    <property type="nucleotide sequence ID" value="XM_014823090.1"/>
</dbReference>
<feature type="transmembrane region" description="Helical" evidence="7">
    <location>
        <begin position="328"/>
        <end position="350"/>
    </location>
</feature>
<evidence type="ECO:0000256" key="1">
    <source>
        <dbReference type="ARBA" id="ARBA00009183"/>
    </source>
</evidence>
<evidence type="ECO:0000256" key="3">
    <source>
        <dbReference type="ARBA" id="ARBA00022827"/>
    </source>
</evidence>
<dbReference type="EC" id="1.-.-.-" evidence="6"/>
<evidence type="ECO:0000313" key="8">
    <source>
        <dbReference type="Proteomes" id="UP000695022"/>
    </source>
</evidence>
<dbReference type="PANTHER" id="PTHR23023">
    <property type="entry name" value="DIMETHYLANILINE MONOOXYGENASE"/>
    <property type="match status" value="1"/>
</dbReference>
<evidence type="ECO:0000256" key="7">
    <source>
        <dbReference type="SAM" id="Phobius"/>
    </source>
</evidence>
<accession>A0ABM1F2A5</accession>
<keyword evidence="7" id="KW-0472">Membrane</keyword>
<dbReference type="PIRSF" id="PIRSF000332">
    <property type="entry name" value="FMO"/>
    <property type="match status" value="1"/>
</dbReference>
<keyword evidence="6" id="KW-0503">Monooxygenase</keyword>
<sequence length="351" mass="39146">MTTARKRIAIIGGGSSGLTAIKSCVEQGLEPVCFERDGDVGGLWRYKDDADAASVYRSCVFNTSKELTGFSDFPVPADYPPFLSHAFFLRYLRLYAKAFDLMRHIRFNVAVVGVRPAVDYETTGRWTVAYRRRGDDDADCVVETYDGVMLCTGHHWNPHVPTFDGLDMFAGSVLHSHAYRTGKDMMGKRILIIGKRTLLTEAEMTNDVNRKSDAIRGQYVQSQRHTLEAFWIPLMDELAAEVGARPDLWCLFKRDPFLALRCLVGPCVPAQYRLMGPGAWSGAKTTIQDTFRNTMAPLKQRAVPPSDGASQLIVVDKCVDGGVATWRIYYAAILMLLLLVFMYKCACALVA</sequence>
<keyword evidence="2 6" id="KW-0285">Flavoprotein</keyword>
<evidence type="ECO:0000313" key="9">
    <source>
        <dbReference type="RefSeq" id="XP_014678576.1"/>
    </source>
</evidence>
<dbReference type="Pfam" id="PF00743">
    <property type="entry name" value="FMO-like"/>
    <property type="match status" value="1"/>
</dbReference>
<dbReference type="InterPro" id="IPR036188">
    <property type="entry name" value="FAD/NAD-bd_sf"/>
</dbReference>
<keyword evidence="4" id="KW-0521">NADP</keyword>
<evidence type="ECO:0000256" key="4">
    <source>
        <dbReference type="ARBA" id="ARBA00022857"/>
    </source>
</evidence>
<dbReference type="PRINTS" id="PR00370">
    <property type="entry name" value="FMOXYGENASE"/>
</dbReference>
<evidence type="ECO:0000256" key="5">
    <source>
        <dbReference type="ARBA" id="ARBA00023002"/>
    </source>
</evidence>
<dbReference type="Proteomes" id="UP000695022">
    <property type="component" value="Unplaced"/>
</dbReference>